<name>A0ABS5VNL7_9BACT</name>
<reference evidence="1 2" key="1">
    <citation type="submission" date="2021-05" db="EMBL/GenBank/DDBJ databases">
        <title>A Polyphasic approach of four new species of the genus Ohtaekwangia: Ohtaekwangia histidinii sp. nov., Ohtaekwangia cretensis sp. nov., Ohtaekwangia indiensis sp. nov., Ohtaekwangia reichenbachii sp. nov. from diverse environment.</title>
        <authorList>
            <person name="Octaviana S."/>
        </authorList>
    </citation>
    <scope>NUCLEOTIDE SEQUENCE [LARGE SCALE GENOMIC DNA]</scope>
    <source>
        <strain evidence="1 2">PWU20</strain>
    </source>
</reference>
<evidence type="ECO:0000313" key="2">
    <source>
        <dbReference type="Proteomes" id="UP000772618"/>
    </source>
</evidence>
<accession>A0ABS5VNL7</accession>
<comment type="caution">
    <text evidence="1">The sequence shown here is derived from an EMBL/GenBank/DDBJ whole genome shotgun (WGS) entry which is preliminary data.</text>
</comment>
<proteinExistence type="predicted"/>
<sequence>MAVQTEIWVRYIMNRLWKDNTFLQYAFSDDQYVVGGKIVHIPQPGSKPNIVKNRNTYPAAAVQRTDTDILYALDRYTSDPTHIEAADLLEITYDKISSVFGDHAGTLVETIADDMIIKWLSGIGAGNILRTTGAATASKVTGQTGNRKAFSVLDAKRAQTKMNLMKVLKTDRYAMLESNHMDEFTDGLTVNQEKQFSEYYDAKEGIVGKLFGFTFLERTNVAIATSANAIEALGASVDATDNVVSMFWQKDSVTRAIGEKKFFERKDDPEYYGDMYSALLRAGGRRRRADDAGVIAMIQDTAS</sequence>
<keyword evidence="2" id="KW-1185">Reference proteome</keyword>
<dbReference type="EMBL" id="JAHESD010000010">
    <property type="protein sequence ID" value="MBT1702951.1"/>
    <property type="molecule type" value="Genomic_DNA"/>
</dbReference>
<organism evidence="1 2">
    <name type="scientific">Chryseosolibacter indicus</name>
    <dbReference type="NCBI Taxonomy" id="2782351"/>
    <lineage>
        <taxon>Bacteria</taxon>
        <taxon>Pseudomonadati</taxon>
        <taxon>Bacteroidota</taxon>
        <taxon>Cytophagia</taxon>
        <taxon>Cytophagales</taxon>
        <taxon>Chryseotaleaceae</taxon>
        <taxon>Chryseosolibacter</taxon>
    </lineage>
</organism>
<dbReference type="Proteomes" id="UP000772618">
    <property type="component" value="Unassembled WGS sequence"/>
</dbReference>
<evidence type="ECO:0000313" key="1">
    <source>
        <dbReference type="EMBL" id="MBT1702951.1"/>
    </source>
</evidence>
<protein>
    <submittedName>
        <fullName evidence="1">Uncharacterized protein</fullName>
    </submittedName>
</protein>
<dbReference type="RefSeq" id="WP_254152921.1">
    <property type="nucleotide sequence ID" value="NZ_JAHESD010000010.1"/>
</dbReference>
<gene>
    <name evidence="1" type="ORF">KK060_06650</name>
</gene>